<dbReference type="Proteomes" id="UP000775213">
    <property type="component" value="Unassembled WGS sequence"/>
</dbReference>
<evidence type="ECO:0000256" key="2">
    <source>
        <dbReference type="ARBA" id="ARBA00023015"/>
    </source>
</evidence>
<dbReference type="InterPro" id="IPR003340">
    <property type="entry name" value="B3_DNA-bd"/>
</dbReference>
<evidence type="ECO:0000313" key="9">
    <source>
        <dbReference type="Proteomes" id="UP000775213"/>
    </source>
</evidence>
<evidence type="ECO:0000313" key="8">
    <source>
        <dbReference type="EMBL" id="KAH0465103.1"/>
    </source>
</evidence>
<dbReference type="SMART" id="SM01019">
    <property type="entry name" value="B3"/>
    <property type="match status" value="1"/>
</dbReference>
<keyword evidence="5" id="KW-0539">Nucleus</keyword>
<proteinExistence type="predicted"/>
<dbReference type="AlphaFoldDB" id="A0AAV7HAU4"/>
<dbReference type="Pfam" id="PF02362">
    <property type="entry name" value="B3"/>
    <property type="match status" value="1"/>
</dbReference>
<evidence type="ECO:0000256" key="3">
    <source>
        <dbReference type="ARBA" id="ARBA00023125"/>
    </source>
</evidence>
<dbReference type="PANTHER" id="PTHR31391">
    <property type="entry name" value="B3 DOMAIN-CONTAINING PROTEIN OS11G0197600-RELATED"/>
    <property type="match status" value="1"/>
</dbReference>
<sequence length="295" mass="33274">MVLLTSVACRLLSFRPLSPNYGPPDLHRPSTTVLPTIVVQLRSSRPPTPADYGPFDHRRPTMVFPTSITCRLRSFRLLSPNYGPLDLYRLPTMVLLTIVVKLRSSRPPSPADYGPSDHRHPTMSNTSDKESISQPSLCENLLQEHSLSTLESNNAVPNSASRTQVPNKLTFDSKILPLLGNPYFISIMAKSHVQLPYQLVVPIHFHKVLPHATVQGILQCRGKTWKIRYCGDSSLRRFSSGWRKFVEDNELQVGDGCVFELMDDKELTFRVQILDGQIPAKFFKKGSLDRPINID</sequence>
<dbReference type="PROSITE" id="PS50863">
    <property type="entry name" value="B3"/>
    <property type="match status" value="1"/>
</dbReference>
<dbReference type="InterPro" id="IPR044837">
    <property type="entry name" value="REM16-like"/>
</dbReference>
<evidence type="ECO:0000256" key="4">
    <source>
        <dbReference type="ARBA" id="ARBA00023163"/>
    </source>
</evidence>
<evidence type="ECO:0000256" key="5">
    <source>
        <dbReference type="ARBA" id="ARBA00023242"/>
    </source>
</evidence>
<dbReference type="GO" id="GO:0003677">
    <property type="term" value="F:DNA binding"/>
    <property type="evidence" value="ECO:0007669"/>
    <property type="project" value="UniProtKB-KW"/>
</dbReference>
<comment type="subcellular location">
    <subcellularLocation>
        <location evidence="1">Nucleus</location>
    </subcellularLocation>
</comment>
<feature type="domain" description="TF-B3" evidence="7">
    <location>
        <begin position="184"/>
        <end position="277"/>
    </location>
</feature>
<feature type="region of interest" description="Disordered" evidence="6">
    <location>
        <begin position="105"/>
        <end position="135"/>
    </location>
</feature>
<dbReference type="CDD" id="cd10017">
    <property type="entry name" value="B3_DNA"/>
    <property type="match status" value="1"/>
</dbReference>
<keyword evidence="2" id="KW-0805">Transcription regulation</keyword>
<keyword evidence="9" id="KW-1185">Reference proteome</keyword>
<protein>
    <recommendedName>
        <fullName evidence="7">TF-B3 domain-containing protein</fullName>
    </recommendedName>
</protein>
<keyword evidence="3" id="KW-0238">DNA-binding</keyword>
<feature type="compositionally biased region" description="Polar residues" evidence="6">
    <location>
        <begin position="122"/>
        <end position="135"/>
    </location>
</feature>
<gene>
    <name evidence="8" type="ORF">IEQ34_005206</name>
</gene>
<dbReference type="InterPro" id="IPR015300">
    <property type="entry name" value="DNA-bd_pseudobarrel_sf"/>
</dbReference>
<dbReference type="SUPFAM" id="SSF101936">
    <property type="entry name" value="DNA-binding pseudobarrel domain"/>
    <property type="match status" value="1"/>
</dbReference>
<keyword evidence="4" id="KW-0804">Transcription</keyword>
<evidence type="ECO:0000259" key="7">
    <source>
        <dbReference type="PROSITE" id="PS50863"/>
    </source>
</evidence>
<accession>A0AAV7HAU4</accession>
<reference evidence="8 9" key="1">
    <citation type="journal article" date="2021" name="Hortic Res">
        <title>Chromosome-scale assembly of the Dendrobium chrysotoxum genome enhances the understanding of orchid evolution.</title>
        <authorList>
            <person name="Zhang Y."/>
            <person name="Zhang G.Q."/>
            <person name="Zhang D."/>
            <person name="Liu X.D."/>
            <person name="Xu X.Y."/>
            <person name="Sun W.H."/>
            <person name="Yu X."/>
            <person name="Zhu X."/>
            <person name="Wang Z.W."/>
            <person name="Zhao X."/>
            <person name="Zhong W.Y."/>
            <person name="Chen H."/>
            <person name="Yin W.L."/>
            <person name="Huang T."/>
            <person name="Niu S.C."/>
            <person name="Liu Z.J."/>
        </authorList>
    </citation>
    <scope>NUCLEOTIDE SEQUENCE [LARGE SCALE GENOMIC DNA]</scope>
    <source>
        <strain evidence="8">Lindl</strain>
    </source>
</reference>
<dbReference type="PANTHER" id="PTHR31391:SF81">
    <property type="entry name" value="TF-B3 DOMAIN-CONTAINING PROTEIN"/>
    <property type="match status" value="1"/>
</dbReference>
<evidence type="ECO:0000256" key="1">
    <source>
        <dbReference type="ARBA" id="ARBA00004123"/>
    </source>
</evidence>
<name>A0AAV7HAU4_DENCH</name>
<dbReference type="GO" id="GO:0005634">
    <property type="term" value="C:nucleus"/>
    <property type="evidence" value="ECO:0007669"/>
    <property type="project" value="UniProtKB-SubCell"/>
</dbReference>
<comment type="caution">
    <text evidence="8">The sequence shown here is derived from an EMBL/GenBank/DDBJ whole genome shotgun (WGS) entry which is preliminary data.</text>
</comment>
<dbReference type="EMBL" id="JAGFBR010000006">
    <property type="protein sequence ID" value="KAH0465103.1"/>
    <property type="molecule type" value="Genomic_DNA"/>
</dbReference>
<organism evidence="8 9">
    <name type="scientific">Dendrobium chrysotoxum</name>
    <name type="common">Orchid</name>
    <dbReference type="NCBI Taxonomy" id="161865"/>
    <lineage>
        <taxon>Eukaryota</taxon>
        <taxon>Viridiplantae</taxon>
        <taxon>Streptophyta</taxon>
        <taxon>Embryophyta</taxon>
        <taxon>Tracheophyta</taxon>
        <taxon>Spermatophyta</taxon>
        <taxon>Magnoliopsida</taxon>
        <taxon>Liliopsida</taxon>
        <taxon>Asparagales</taxon>
        <taxon>Orchidaceae</taxon>
        <taxon>Epidendroideae</taxon>
        <taxon>Malaxideae</taxon>
        <taxon>Dendrobiinae</taxon>
        <taxon>Dendrobium</taxon>
    </lineage>
</organism>
<evidence type="ECO:0000256" key="6">
    <source>
        <dbReference type="SAM" id="MobiDB-lite"/>
    </source>
</evidence>
<dbReference type="Gene3D" id="2.40.330.10">
    <property type="entry name" value="DNA-binding pseudobarrel domain"/>
    <property type="match status" value="1"/>
</dbReference>